<dbReference type="Proteomes" id="UP000003039">
    <property type="component" value="Unassembled WGS sequence"/>
</dbReference>
<dbReference type="RefSeq" id="WP_003054538.1">
    <property type="nucleotide sequence ID" value="NZ_AAUJ02000001.1"/>
</dbReference>
<comment type="caution">
    <text evidence="1">The sequence shown here is derived from an EMBL/GenBank/DDBJ whole genome shotgun (WGS) entry which is preliminary data.</text>
</comment>
<evidence type="ECO:0000313" key="1">
    <source>
        <dbReference type="EMBL" id="EED67139.1"/>
    </source>
</evidence>
<dbReference type="AlphaFoldDB" id="B7WRF4"/>
<name>B7WRF4_COMTK</name>
<reference evidence="1 2" key="1">
    <citation type="journal article" date="2004" name="Appl. Environ. Microbiol.">
        <title>Mineralization of individual congeners of linear alkylbenzenesulfonate by defined pairs of heterotrophic bacteria.</title>
        <authorList>
            <person name="Schleheck D."/>
            <person name="Knepper T.P."/>
            <person name="Fischer K."/>
            <person name="Cook A.M."/>
        </authorList>
    </citation>
    <scope>NUCLEOTIDE SEQUENCE [LARGE SCALE GENOMIC DNA]</scope>
    <source>
        <strain evidence="2">DSM 14576 / KF-1</strain>
    </source>
</reference>
<proteinExistence type="predicted"/>
<gene>
    <name evidence="1" type="ORF">CtesDRAFT_PD2085</name>
</gene>
<organism evidence="1 2">
    <name type="scientific">Comamonas testosteroni (strain DSM 14576 / KF-1)</name>
    <name type="common">Pseudomonas testosteroni</name>
    <dbReference type="NCBI Taxonomy" id="399795"/>
    <lineage>
        <taxon>Bacteria</taxon>
        <taxon>Pseudomonadati</taxon>
        <taxon>Pseudomonadota</taxon>
        <taxon>Betaproteobacteria</taxon>
        <taxon>Burkholderiales</taxon>
        <taxon>Comamonadaceae</taxon>
        <taxon>Comamonas</taxon>
    </lineage>
</organism>
<protein>
    <submittedName>
        <fullName evidence="1">Uncharacterized protein</fullName>
    </submittedName>
</protein>
<evidence type="ECO:0000313" key="2">
    <source>
        <dbReference type="Proteomes" id="UP000003039"/>
    </source>
</evidence>
<dbReference type="EMBL" id="AAUJ02000001">
    <property type="protein sequence ID" value="EED67139.1"/>
    <property type="molecule type" value="Genomic_DNA"/>
</dbReference>
<accession>B7WRF4</accession>
<sequence>MTNRFDNCAARQVAKDILNSCDQAAFGSSSVSSRDASKQATAATENTAEQTVVTDDIAQQAILAEDAAQQAILAQDVADAGKQTIQDSIFAQKTTKDAMNHTAYSVISWVC</sequence>